<feature type="repeat" description="ANK" evidence="3">
    <location>
        <begin position="388"/>
        <end position="420"/>
    </location>
</feature>
<feature type="domain" description="F-box" evidence="4">
    <location>
        <begin position="9"/>
        <end position="54"/>
    </location>
</feature>
<evidence type="ECO:0000256" key="1">
    <source>
        <dbReference type="ARBA" id="ARBA00022737"/>
    </source>
</evidence>
<dbReference type="OMA" id="RIRICQA"/>
<dbReference type="Gene3D" id="1.25.40.20">
    <property type="entry name" value="Ankyrin repeat-containing domain"/>
    <property type="match status" value="3"/>
</dbReference>
<dbReference type="RefSeq" id="XP_659952.1">
    <property type="nucleotide sequence ID" value="XM_654860.2"/>
</dbReference>
<protein>
    <recommendedName>
        <fullName evidence="4">F-box domain-containing protein</fullName>
    </recommendedName>
</protein>
<dbReference type="InParanoid" id="Q5BAT2"/>
<dbReference type="OrthoDB" id="366390at2759"/>
<evidence type="ECO:0000259" key="4">
    <source>
        <dbReference type="PROSITE" id="PS50181"/>
    </source>
</evidence>
<organism evidence="5 6">
    <name type="scientific">Emericella nidulans (strain FGSC A4 / ATCC 38163 / CBS 112.46 / NRRL 194 / M139)</name>
    <name type="common">Aspergillus nidulans</name>
    <dbReference type="NCBI Taxonomy" id="227321"/>
    <lineage>
        <taxon>Eukaryota</taxon>
        <taxon>Fungi</taxon>
        <taxon>Dikarya</taxon>
        <taxon>Ascomycota</taxon>
        <taxon>Pezizomycotina</taxon>
        <taxon>Eurotiomycetes</taxon>
        <taxon>Eurotiomycetidae</taxon>
        <taxon>Eurotiales</taxon>
        <taxon>Aspergillaceae</taxon>
        <taxon>Aspergillus</taxon>
        <taxon>Aspergillus subgen. Nidulantes</taxon>
    </lineage>
</organism>
<dbReference type="GeneID" id="2874934"/>
<evidence type="ECO:0000256" key="2">
    <source>
        <dbReference type="ARBA" id="ARBA00023043"/>
    </source>
</evidence>
<dbReference type="EMBL" id="BN001307">
    <property type="protein sequence ID" value="CBF86661.1"/>
    <property type="molecule type" value="Genomic_DNA"/>
</dbReference>
<evidence type="ECO:0000313" key="5">
    <source>
        <dbReference type="EMBL" id="CBF86661.1"/>
    </source>
</evidence>
<name>Q5BAT2_EMENI</name>
<dbReference type="PANTHER" id="PTHR24198">
    <property type="entry name" value="ANKYRIN REPEAT AND PROTEIN KINASE DOMAIN-CONTAINING PROTEIN"/>
    <property type="match status" value="1"/>
</dbReference>
<feature type="repeat" description="ANK" evidence="3">
    <location>
        <begin position="355"/>
        <end position="387"/>
    </location>
</feature>
<dbReference type="PROSITE" id="PS50088">
    <property type="entry name" value="ANK_REPEAT"/>
    <property type="match status" value="6"/>
</dbReference>
<feature type="repeat" description="ANK" evidence="3">
    <location>
        <begin position="64"/>
        <end position="96"/>
    </location>
</feature>
<dbReference type="SUPFAM" id="SSF48403">
    <property type="entry name" value="Ankyrin repeat"/>
    <property type="match status" value="2"/>
</dbReference>
<reference evidence="6" key="2">
    <citation type="journal article" date="2009" name="Fungal Genet. Biol.">
        <title>The 2008 update of the Aspergillus nidulans genome annotation: a community effort.</title>
        <authorList>
            <person name="Wortman J.R."/>
            <person name="Gilsenan J.M."/>
            <person name="Joardar V."/>
            <person name="Deegan J."/>
            <person name="Clutterbuck J."/>
            <person name="Andersen M.R."/>
            <person name="Archer D."/>
            <person name="Bencina M."/>
            <person name="Braus G."/>
            <person name="Coutinho P."/>
            <person name="von Dohren H."/>
            <person name="Doonan J."/>
            <person name="Driessen A.J."/>
            <person name="Durek P."/>
            <person name="Espeso E."/>
            <person name="Fekete E."/>
            <person name="Flipphi M."/>
            <person name="Estrada C.G."/>
            <person name="Geysens S."/>
            <person name="Goldman G."/>
            <person name="de Groot P.W."/>
            <person name="Hansen K."/>
            <person name="Harris S.D."/>
            <person name="Heinekamp T."/>
            <person name="Helmstaedt K."/>
            <person name="Henrissat B."/>
            <person name="Hofmann G."/>
            <person name="Homan T."/>
            <person name="Horio T."/>
            <person name="Horiuchi H."/>
            <person name="James S."/>
            <person name="Jones M."/>
            <person name="Karaffa L."/>
            <person name="Karanyi Z."/>
            <person name="Kato M."/>
            <person name="Keller N."/>
            <person name="Kelly D.E."/>
            <person name="Kiel J.A."/>
            <person name="Kim J.M."/>
            <person name="van der Klei I.J."/>
            <person name="Klis F.M."/>
            <person name="Kovalchuk A."/>
            <person name="Krasevec N."/>
            <person name="Kubicek C.P."/>
            <person name="Liu B."/>
            <person name="Maccabe A."/>
            <person name="Meyer V."/>
            <person name="Mirabito P."/>
            <person name="Miskei M."/>
            <person name="Mos M."/>
            <person name="Mullins J."/>
            <person name="Nelson D.R."/>
            <person name="Nielsen J."/>
            <person name="Oakley B.R."/>
            <person name="Osmani S.A."/>
            <person name="Pakula T."/>
            <person name="Paszewski A."/>
            <person name="Paulsen I."/>
            <person name="Pilsyk S."/>
            <person name="Pocsi I."/>
            <person name="Punt P.J."/>
            <person name="Ram A.F."/>
            <person name="Ren Q."/>
            <person name="Robellet X."/>
            <person name="Robson G."/>
            <person name="Seiboth B."/>
            <person name="van Solingen P."/>
            <person name="Specht T."/>
            <person name="Sun J."/>
            <person name="Taheri-Talesh N."/>
            <person name="Takeshita N."/>
            <person name="Ussery D."/>
            <person name="vanKuyk P.A."/>
            <person name="Visser H."/>
            <person name="van de Vondervoort P.J."/>
            <person name="de Vries R.P."/>
            <person name="Walton J."/>
            <person name="Xiang X."/>
            <person name="Xiong Y."/>
            <person name="Zeng A.P."/>
            <person name="Brandt B.W."/>
            <person name="Cornell M.J."/>
            <person name="van den Hondel C.A."/>
            <person name="Visser J."/>
            <person name="Oliver S.G."/>
            <person name="Turner G."/>
        </authorList>
    </citation>
    <scope>GENOME REANNOTATION</scope>
    <source>
        <strain evidence="6">FGSC A4 / ATCC 38163 / CBS 112.46 / NRRL 194 / M139</strain>
    </source>
</reference>
<accession>Q5BAT2</accession>
<keyword evidence="1" id="KW-0677">Repeat</keyword>
<dbReference type="InterPro" id="IPR002110">
    <property type="entry name" value="Ankyrin_rpt"/>
</dbReference>
<sequence>MASSHPQTTQFLHQLPAEIILSIADALSVRDLNRLLRSCRRFASLLRPRLYRLATTYTFEAHGRRKSPLTWAAEHGILSTVQEMLDAGADVTATVGGFTAFYQALRNGHTEVVRVLLDAGADPLPSKSNGGIPLVLAAQHGDEELLRLLLRVTPTNATGERANYEHAVARAIYHGHIRLVRFMLDNAAGWLDVAHNGHLIYQAASTGNCDMIRLLIGYGATVEPLHRTARHPLVVAAQNGHKEAVQLLMTLSKEKSAPTAEPVKDPEERSISARLVDRFGTDVSQPTKDGLTPLQITLEEFSPPEVIHQLLDLGAEPSVQSRDGSTALHTLVRLKRYDLLETLIDGASLSASDSKGRTPLLLAVAVFNVSAASLFIECGADLAARDIHGRTVLHLAASHSSGVILSMLLRAGADVSATDEAGRIPLHYTTFGSNLTIPSAFIATHRATRTDHLVRSHTGRTVLDMAAESGNLDLVRELIREGADVNSHWEGYSPLHAAVANRHPELAELLLSHGANPLRLDYYGQTPFDLAAGDRSMLDGLARWCDIPYTRTDRDTRRGVLKESVLRFASRISDGQTGDFYKLAKCLVYLKDDEAALAAFRQAARIRACEDDLRYPMCCGGCRKRLNAPRFSEAVVLVCRRCHELDFSDPSPFLGFYSTDAGFATPSNSDERGNDELWNEQLEQIIRPRYVAKPMSKQRVTRIFGYIAIPSIVTGLGIHSGLKHLENKYPELPPAAAGSKALSTPARPTQHCPYTDIYAARIPLRALQARTRHPETKDQTALEEAWARSLLSCRLLRTEASLIGLLTRGKYEPGDLGDNGFGPGPGSEPRVLLNGALTVQRQPGAEGSNSLLVSWKMPDGPRLFFEKIARWGYPWRLMSGGRHEMIVSEPFNVKGQGEMVEVRFSAAHDYEIVEEEGGLQQQKVLPAWAIRLHRGYARLILDMAARDVERGT</sequence>
<evidence type="ECO:0000256" key="3">
    <source>
        <dbReference type="PROSITE-ProRule" id="PRU00023"/>
    </source>
</evidence>
<dbReference type="AlphaFoldDB" id="Q5BAT2"/>
<dbReference type="Pfam" id="PF12796">
    <property type="entry name" value="Ank_2"/>
    <property type="match status" value="4"/>
</dbReference>
<feature type="repeat" description="ANK" evidence="3">
    <location>
        <begin position="96"/>
        <end position="122"/>
    </location>
</feature>
<keyword evidence="2 3" id="KW-0040">ANK repeat</keyword>
<feature type="repeat" description="ANK" evidence="3">
    <location>
        <begin position="458"/>
        <end position="490"/>
    </location>
</feature>
<dbReference type="PANTHER" id="PTHR24198:SF165">
    <property type="entry name" value="ANKYRIN REPEAT-CONTAINING PROTEIN-RELATED"/>
    <property type="match status" value="1"/>
</dbReference>
<dbReference type="HOGENOM" id="CLU_309495_0_0_1"/>
<dbReference type="eggNOG" id="KOG4177">
    <property type="taxonomic scope" value="Eukaryota"/>
</dbReference>
<dbReference type="InterPro" id="IPR036770">
    <property type="entry name" value="Ankyrin_rpt-contain_sf"/>
</dbReference>
<dbReference type="SMART" id="SM00248">
    <property type="entry name" value="ANK"/>
    <property type="match status" value="12"/>
</dbReference>
<dbReference type="Proteomes" id="UP000000560">
    <property type="component" value="Chromosome VII"/>
</dbReference>
<feature type="repeat" description="ANK" evidence="3">
    <location>
        <begin position="490"/>
        <end position="522"/>
    </location>
</feature>
<dbReference type="CDD" id="cd09917">
    <property type="entry name" value="F-box_SF"/>
    <property type="match status" value="1"/>
</dbReference>
<dbReference type="InterPro" id="IPR036047">
    <property type="entry name" value="F-box-like_dom_sf"/>
</dbReference>
<dbReference type="PROSITE" id="PS50297">
    <property type="entry name" value="ANK_REP_REGION"/>
    <property type="match status" value="5"/>
</dbReference>
<dbReference type="InterPro" id="IPR001810">
    <property type="entry name" value="F-box_dom"/>
</dbReference>
<reference evidence="6" key="1">
    <citation type="journal article" date="2005" name="Nature">
        <title>Sequencing of Aspergillus nidulans and comparative analysis with A. fumigatus and A. oryzae.</title>
        <authorList>
            <person name="Galagan J.E."/>
            <person name="Calvo S.E."/>
            <person name="Cuomo C."/>
            <person name="Ma L.J."/>
            <person name="Wortman J.R."/>
            <person name="Batzoglou S."/>
            <person name="Lee S.I."/>
            <person name="Basturkmen M."/>
            <person name="Spevak C.C."/>
            <person name="Clutterbuck J."/>
            <person name="Kapitonov V."/>
            <person name="Jurka J."/>
            <person name="Scazzocchio C."/>
            <person name="Farman M."/>
            <person name="Butler J."/>
            <person name="Purcell S."/>
            <person name="Harris S."/>
            <person name="Braus G.H."/>
            <person name="Draht O."/>
            <person name="Busch S."/>
            <person name="D'Enfert C."/>
            <person name="Bouchier C."/>
            <person name="Goldman G.H."/>
            <person name="Bell-Pedersen D."/>
            <person name="Griffiths-Jones S."/>
            <person name="Doonan J.H."/>
            <person name="Yu J."/>
            <person name="Vienken K."/>
            <person name="Pain A."/>
            <person name="Freitag M."/>
            <person name="Selker E.U."/>
            <person name="Archer D.B."/>
            <person name="Penalva M.A."/>
            <person name="Oakley B.R."/>
            <person name="Momany M."/>
            <person name="Tanaka T."/>
            <person name="Kumagai T."/>
            <person name="Asai K."/>
            <person name="Machida M."/>
            <person name="Nierman W.C."/>
            <person name="Denning D.W."/>
            <person name="Caddick M."/>
            <person name="Hynes M."/>
            <person name="Paoletti M."/>
            <person name="Fischer R."/>
            <person name="Miller B."/>
            <person name="Dyer P."/>
            <person name="Sachs M.S."/>
            <person name="Osmani S.A."/>
            <person name="Birren B.W."/>
        </authorList>
    </citation>
    <scope>NUCLEOTIDE SEQUENCE [LARGE SCALE GENOMIC DNA]</scope>
    <source>
        <strain evidence="6">FGSC A4 / ATCC 38163 / CBS 112.46 / NRRL 194 / M139</strain>
    </source>
</reference>
<dbReference type="SUPFAM" id="SSF81383">
    <property type="entry name" value="F-box domain"/>
    <property type="match status" value="1"/>
</dbReference>
<dbReference type="Pfam" id="PF12937">
    <property type="entry name" value="F-box-like"/>
    <property type="match status" value="1"/>
</dbReference>
<accession>C8VNF1</accession>
<proteinExistence type="predicted"/>
<dbReference type="KEGG" id="ani:ANIA_02348"/>
<dbReference type="PROSITE" id="PS50181">
    <property type="entry name" value="FBOX"/>
    <property type="match status" value="1"/>
</dbReference>
<gene>
    <name evidence="5" type="ORF">ANIA_02348</name>
</gene>
<evidence type="ECO:0000313" key="6">
    <source>
        <dbReference type="Proteomes" id="UP000000560"/>
    </source>
</evidence>
<keyword evidence="6" id="KW-1185">Reference proteome</keyword>